<feature type="non-terminal residue" evidence="1">
    <location>
        <position position="1"/>
    </location>
</feature>
<accession>A0A1J8P3B5</accession>
<name>A0A1J8P3B5_9GAMM</name>
<reference evidence="2" key="1">
    <citation type="submission" date="2016-09" db="EMBL/GenBank/DDBJ databases">
        <title>Genome Sequence of Bathymodiolus thermophilus sulfur-oxidizing gill endosymbiont.</title>
        <authorList>
            <person name="Ponnudurai R."/>
            <person name="Kleiner M."/>
            <person name="Sayavedra L."/>
            <person name="Thuermer A."/>
            <person name="Felbeck H."/>
            <person name="Schlueter R."/>
            <person name="Schweder T."/>
            <person name="Markert S."/>
        </authorList>
    </citation>
    <scope>NUCLEOTIDE SEQUENCE [LARGE SCALE GENOMIC DNA]</scope>
    <source>
        <strain evidence="2">BAT/CrabSpa'14</strain>
    </source>
</reference>
<organism evidence="1 2">
    <name type="scientific">Bathymodiolus thermophilus thioautotrophic gill symbiont</name>
    <dbReference type="NCBI Taxonomy" id="2360"/>
    <lineage>
        <taxon>Bacteria</taxon>
        <taxon>Pseudomonadati</taxon>
        <taxon>Pseudomonadota</taxon>
        <taxon>Gammaproteobacteria</taxon>
        <taxon>sulfur-oxidizing symbionts</taxon>
    </lineage>
</organism>
<proteinExistence type="predicted"/>
<evidence type="ECO:0000313" key="1">
    <source>
        <dbReference type="EMBL" id="OJA03710.1"/>
    </source>
</evidence>
<dbReference type="EMBL" id="MIQH01000260">
    <property type="protein sequence ID" value="OJA03710.1"/>
    <property type="molecule type" value="Genomic_DNA"/>
</dbReference>
<dbReference type="RefSeq" id="WP_158009197.1">
    <property type="nucleotide sequence ID" value="NZ_MIQH01000260.1"/>
</dbReference>
<dbReference type="OrthoDB" id="9813456at2"/>
<dbReference type="Gene3D" id="2.60.40.10">
    <property type="entry name" value="Immunoglobulins"/>
    <property type="match status" value="1"/>
</dbReference>
<evidence type="ECO:0008006" key="3">
    <source>
        <dbReference type="Google" id="ProtNLM"/>
    </source>
</evidence>
<protein>
    <recommendedName>
        <fullName evidence="3">Bacterial Ig-like domain-containing protein</fullName>
    </recommendedName>
</protein>
<dbReference type="Proteomes" id="UP000182798">
    <property type="component" value="Unassembled WGS sequence"/>
</dbReference>
<dbReference type="InterPro" id="IPR013783">
    <property type="entry name" value="Ig-like_fold"/>
</dbReference>
<comment type="caution">
    <text evidence="1">The sequence shown here is derived from an EMBL/GenBank/DDBJ whole genome shotgun (WGS) entry which is preliminary data.</text>
</comment>
<sequence length="74" mass="7643">GVTKNGTMTVGDLEAGATWQYSIDGGTNFTSGTGSSFILNEGTYAENTIQIKQTDVAGNTSSVFKNMSSVVVDA</sequence>
<feature type="non-terminal residue" evidence="1">
    <location>
        <position position="74"/>
    </location>
</feature>
<gene>
    <name evidence="1" type="ORF">BGC33_00150</name>
</gene>
<dbReference type="AlphaFoldDB" id="A0A1J8P3B5"/>
<evidence type="ECO:0000313" key="2">
    <source>
        <dbReference type="Proteomes" id="UP000182798"/>
    </source>
</evidence>